<name>A0ACD3QMR7_LARCR</name>
<accession>A0ACD3QMR7</accession>
<gene>
    <name evidence="1" type="ORF">E3U43_005984</name>
</gene>
<evidence type="ECO:0000313" key="2">
    <source>
        <dbReference type="Proteomes" id="UP000793456"/>
    </source>
</evidence>
<keyword evidence="2" id="KW-1185">Reference proteome</keyword>
<reference evidence="1" key="1">
    <citation type="submission" date="2018-11" db="EMBL/GenBank/DDBJ databases">
        <title>The sequence and de novo assembly of Larimichthys crocea genome using PacBio and Hi-C technologies.</title>
        <authorList>
            <person name="Xu P."/>
            <person name="Chen B."/>
            <person name="Zhou Z."/>
            <person name="Ke Q."/>
            <person name="Wu Y."/>
            <person name="Bai H."/>
            <person name="Pu F."/>
        </authorList>
    </citation>
    <scope>NUCLEOTIDE SEQUENCE</scope>
    <source>
        <tissue evidence="1">Muscle</tissue>
    </source>
</reference>
<dbReference type="EMBL" id="CM011690">
    <property type="protein sequence ID" value="TMS08501.1"/>
    <property type="molecule type" value="Genomic_DNA"/>
</dbReference>
<dbReference type="Proteomes" id="UP000793456">
    <property type="component" value="Chromosome XVII"/>
</dbReference>
<sequence>MFLFTLRPHAGARLQNNNTENYDPDYDFLHQDLSVGDNLPPIPHPSHPRFSAPPPQQPPEYWTPQPNHPNPLHSLRISAPPALPQKKRRSTQTSPFPDVGSRVLYERYPSQYDNLSEEERHPTPPFPLFTPISPMPQTNGGVFVAQYIASENADVPASPPPLPEKKSRHILQYMQFVEDYSEPQPSVFYQMPQSESIYEQRNKRFQEVYGINDSFSSTDSVHEPLQPPALPPKQRQLETITADDVLQDPAPQMPSSNSKEAMDKERRQKSTESAGSDEEDVDELSLVDHKEIMSRITLKQESGAAPAYKAHFILLVQRGLKVTVSRSDVKSDPEIQHR</sequence>
<evidence type="ECO:0000313" key="1">
    <source>
        <dbReference type="EMBL" id="TMS08501.1"/>
    </source>
</evidence>
<proteinExistence type="predicted"/>
<protein>
    <submittedName>
        <fullName evidence="1">Uncharacterized protein</fullName>
    </submittedName>
</protein>
<comment type="caution">
    <text evidence="1">The sequence shown here is derived from an EMBL/GenBank/DDBJ whole genome shotgun (WGS) entry which is preliminary data.</text>
</comment>
<organism evidence="1 2">
    <name type="scientific">Larimichthys crocea</name>
    <name type="common">Large yellow croaker</name>
    <name type="synonym">Pseudosciaena crocea</name>
    <dbReference type="NCBI Taxonomy" id="215358"/>
    <lineage>
        <taxon>Eukaryota</taxon>
        <taxon>Metazoa</taxon>
        <taxon>Chordata</taxon>
        <taxon>Craniata</taxon>
        <taxon>Vertebrata</taxon>
        <taxon>Euteleostomi</taxon>
        <taxon>Actinopterygii</taxon>
        <taxon>Neopterygii</taxon>
        <taxon>Teleostei</taxon>
        <taxon>Neoteleostei</taxon>
        <taxon>Acanthomorphata</taxon>
        <taxon>Eupercaria</taxon>
        <taxon>Sciaenidae</taxon>
        <taxon>Larimichthys</taxon>
    </lineage>
</organism>